<dbReference type="RefSeq" id="WP_173133623.1">
    <property type="nucleotide sequence ID" value="NZ_JABRWJ010000014.1"/>
</dbReference>
<sequence>MPSIGSLPEHLILKPIQPVPLPKNYHFAVSAGPGASPALQRRPAIVLLIGNMTAQPIGKQDEKGALGFNVLLASILGHAAQFNLWDQSIPCQALALGPDNTTYVARSNVQPLQLPTAPHAPLTHQYQLGCATPQPAPVPVGMAPPAGRRLYYRADPGGGPPSSLPKAWYVRPDDRLEDSASYRGFDRFTFWLAFYAVAPKLAANVALGEVLAQRLNAHKSDVVPMSASLATIGNAIVANMSPKVVPGLMWTAGRVVVVLAYSLPVVTVMEFDTAGLHKEPLSTWLAKESPGTVWNYRTMGGGPHPPIWGMNGLV</sequence>
<comment type="caution">
    <text evidence="1">The sequence shown here is derived from an EMBL/GenBank/DDBJ whole genome shotgun (WGS) entry which is preliminary data.</text>
</comment>
<gene>
    <name evidence="1" type="ORF">HLB44_32735</name>
</gene>
<dbReference type="Proteomes" id="UP000737171">
    <property type="component" value="Unassembled WGS sequence"/>
</dbReference>
<reference evidence="1 2" key="1">
    <citation type="submission" date="2020-05" db="EMBL/GenBank/DDBJ databases">
        <title>Aquincola sp. isolate from soil.</title>
        <authorList>
            <person name="Han J."/>
            <person name="Kim D.-U."/>
        </authorList>
    </citation>
    <scope>NUCLEOTIDE SEQUENCE [LARGE SCALE GENOMIC DNA]</scope>
    <source>
        <strain evidence="1 2">S2</strain>
    </source>
</reference>
<organism evidence="1 2">
    <name type="scientific">Pseudaquabacterium terrae</name>
    <dbReference type="NCBI Taxonomy" id="2732868"/>
    <lineage>
        <taxon>Bacteria</taxon>
        <taxon>Pseudomonadati</taxon>
        <taxon>Pseudomonadota</taxon>
        <taxon>Betaproteobacteria</taxon>
        <taxon>Burkholderiales</taxon>
        <taxon>Sphaerotilaceae</taxon>
        <taxon>Pseudaquabacterium</taxon>
    </lineage>
</organism>
<proteinExistence type="predicted"/>
<evidence type="ECO:0000313" key="1">
    <source>
        <dbReference type="EMBL" id="NRF71762.1"/>
    </source>
</evidence>
<accession>A0ABX2ESN4</accession>
<protein>
    <submittedName>
        <fullName evidence="1">Uncharacterized protein</fullName>
    </submittedName>
</protein>
<keyword evidence="2" id="KW-1185">Reference proteome</keyword>
<evidence type="ECO:0000313" key="2">
    <source>
        <dbReference type="Proteomes" id="UP000737171"/>
    </source>
</evidence>
<name>A0ABX2ESN4_9BURK</name>
<dbReference type="EMBL" id="JABRWJ010000014">
    <property type="protein sequence ID" value="NRF71762.1"/>
    <property type="molecule type" value="Genomic_DNA"/>
</dbReference>